<dbReference type="InterPro" id="IPR006121">
    <property type="entry name" value="HMA_dom"/>
</dbReference>
<sequence length="70" mass="7307">MAVKTYVINGMTCGHCSTKVEQAINAINGVTAHVDLDAKTATVTSKAYIDDAQIMNAVTGAGYTVVENCI</sequence>
<dbReference type="AlphaFoldDB" id="A0A9D0ZHF7"/>
<dbReference type="InterPro" id="IPR017969">
    <property type="entry name" value="Heavy-metal-associated_CS"/>
</dbReference>
<dbReference type="InterPro" id="IPR036163">
    <property type="entry name" value="HMA_dom_sf"/>
</dbReference>
<dbReference type="SUPFAM" id="SSF55008">
    <property type="entry name" value="HMA, heavy metal-associated domain"/>
    <property type="match status" value="1"/>
</dbReference>
<evidence type="ECO:0000313" key="4">
    <source>
        <dbReference type="Proteomes" id="UP000886787"/>
    </source>
</evidence>
<dbReference type="EMBL" id="DVFW01000018">
    <property type="protein sequence ID" value="HIQ80276.1"/>
    <property type="molecule type" value="Genomic_DNA"/>
</dbReference>
<protein>
    <submittedName>
        <fullName evidence="3">Heavy-metal-associated domain-containing protein</fullName>
    </submittedName>
</protein>
<reference evidence="3" key="2">
    <citation type="journal article" date="2021" name="PeerJ">
        <title>Extensive microbial diversity within the chicken gut microbiome revealed by metagenomics and culture.</title>
        <authorList>
            <person name="Gilroy R."/>
            <person name="Ravi A."/>
            <person name="Getino M."/>
            <person name="Pursley I."/>
            <person name="Horton D.L."/>
            <person name="Alikhan N.F."/>
            <person name="Baker D."/>
            <person name="Gharbi K."/>
            <person name="Hall N."/>
            <person name="Watson M."/>
            <person name="Adriaenssens E.M."/>
            <person name="Foster-Nyarko E."/>
            <person name="Jarju S."/>
            <person name="Secka A."/>
            <person name="Antonio M."/>
            <person name="Oren A."/>
            <person name="Chaudhuri R.R."/>
            <person name="La Ragione R."/>
            <person name="Hildebrand F."/>
            <person name="Pallen M.J."/>
        </authorList>
    </citation>
    <scope>NUCLEOTIDE SEQUENCE</scope>
    <source>
        <strain evidence="3">ChiSjej1B19-3389</strain>
    </source>
</reference>
<name>A0A9D0ZHF7_9FIRM</name>
<evidence type="ECO:0000256" key="1">
    <source>
        <dbReference type="ARBA" id="ARBA00022723"/>
    </source>
</evidence>
<organism evidence="3 4">
    <name type="scientific">Candidatus Scatavimonas merdigallinarum</name>
    <dbReference type="NCBI Taxonomy" id="2840914"/>
    <lineage>
        <taxon>Bacteria</taxon>
        <taxon>Bacillati</taxon>
        <taxon>Bacillota</taxon>
        <taxon>Clostridia</taxon>
        <taxon>Eubacteriales</taxon>
        <taxon>Oscillospiraceae</taxon>
        <taxon>Oscillospiraceae incertae sedis</taxon>
        <taxon>Candidatus Scatavimonas</taxon>
    </lineage>
</organism>
<evidence type="ECO:0000259" key="2">
    <source>
        <dbReference type="PROSITE" id="PS50846"/>
    </source>
</evidence>
<dbReference type="Pfam" id="PF00403">
    <property type="entry name" value="HMA"/>
    <property type="match status" value="1"/>
</dbReference>
<dbReference type="CDD" id="cd00371">
    <property type="entry name" value="HMA"/>
    <property type="match status" value="1"/>
</dbReference>
<comment type="caution">
    <text evidence="3">The sequence shown here is derived from an EMBL/GenBank/DDBJ whole genome shotgun (WGS) entry which is preliminary data.</text>
</comment>
<dbReference type="GO" id="GO:0046872">
    <property type="term" value="F:metal ion binding"/>
    <property type="evidence" value="ECO:0007669"/>
    <property type="project" value="UniProtKB-KW"/>
</dbReference>
<feature type="domain" description="HMA" evidence="2">
    <location>
        <begin position="2"/>
        <end position="66"/>
    </location>
</feature>
<gene>
    <name evidence="3" type="ORF">IAD32_03200</name>
</gene>
<reference evidence="3" key="1">
    <citation type="submission" date="2020-10" db="EMBL/GenBank/DDBJ databases">
        <authorList>
            <person name="Gilroy R."/>
        </authorList>
    </citation>
    <scope>NUCLEOTIDE SEQUENCE</scope>
    <source>
        <strain evidence="3">ChiSjej1B19-3389</strain>
    </source>
</reference>
<dbReference type="PROSITE" id="PS01047">
    <property type="entry name" value="HMA_1"/>
    <property type="match status" value="1"/>
</dbReference>
<dbReference type="PROSITE" id="PS50846">
    <property type="entry name" value="HMA_2"/>
    <property type="match status" value="1"/>
</dbReference>
<dbReference type="Proteomes" id="UP000886787">
    <property type="component" value="Unassembled WGS sequence"/>
</dbReference>
<dbReference type="Gene3D" id="3.30.70.100">
    <property type="match status" value="1"/>
</dbReference>
<proteinExistence type="predicted"/>
<accession>A0A9D0ZHF7</accession>
<evidence type="ECO:0000313" key="3">
    <source>
        <dbReference type="EMBL" id="HIQ80276.1"/>
    </source>
</evidence>
<keyword evidence="1" id="KW-0479">Metal-binding</keyword>